<dbReference type="InterPro" id="IPR020568">
    <property type="entry name" value="Ribosomal_Su5_D2-typ_SF"/>
</dbReference>
<dbReference type="EMBL" id="MDYQ01000257">
    <property type="protein sequence ID" value="PRP77627.1"/>
    <property type="molecule type" value="Genomic_DNA"/>
</dbReference>
<keyword evidence="11" id="KW-1185">Reference proteome</keyword>
<feature type="region of interest" description="Disordered" evidence="7">
    <location>
        <begin position="361"/>
        <end position="411"/>
    </location>
</feature>
<evidence type="ECO:0000256" key="2">
    <source>
        <dbReference type="ARBA" id="ARBA00007665"/>
    </source>
</evidence>
<accession>A0A2P6N0Z1</accession>
<dbReference type="PROSITE" id="PS00910">
    <property type="entry name" value="UPF0029"/>
    <property type="match status" value="1"/>
</dbReference>
<dbReference type="InterPro" id="IPR020569">
    <property type="entry name" value="UPF0029_Impact_CS"/>
</dbReference>
<comment type="caution">
    <text evidence="10">The sequence shown here is derived from an EMBL/GenBank/DDBJ whole genome shotgun (WGS) entry which is preliminary data.</text>
</comment>
<evidence type="ECO:0000259" key="8">
    <source>
        <dbReference type="Pfam" id="PF01205"/>
    </source>
</evidence>
<dbReference type="PANTHER" id="PTHR16301">
    <property type="entry name" value="IMPACT-RELATED"/>
    <property type="match status" value="1"/>
</dbReference>
<evidence type="ECO:0000256" key="6">
    <source>
        <dbReference type="ARBA" id="ARBA00023016"/>
    </source>
</evidence>
<feature type="compositionally biased region" description="Polar residues" evidence="7">
    <location>
        <begin position="478"/>
        <end position="490"/>
    </location>
</feature>
<dbReference type="AlphaFoldDB" id="A0A2P6N0Z1"/>
<dbReference type="STRING" id="1890364.A0A2P6N0Z1"/>
<evidence type="ECO:0000256" key="3">
    <source>
        <dbReference type="ARBA" id="ARBA00022490"/>
    </source>
</evidence>
<dbReference type="InterPro" id="IPR001498">
    <property type="entry name" value="Impact_N"/>
</dbReference>
<dbReference type="InterPro" id="IPR016135">
    <property type="entry name" value="UBQ-conjugating_enzyme/RWD"/>
</dbReference>
<keyword evidence="5" id="KW-0810">Translation regulation</keyword>
<dbReference type="Pfam" id="PF01205">
    <property type="entry name" value="Impact_N"/>
    <property type="match status" value="1"/>
</dbReference>
<dbReference type="PANTHER" id="PTHR16301:SF25">
    <property type="entry name" value="PROTEIN IMPACT"/>
    <property type="match status" value="1"/>
</dbReference>
<gene>
    <name evidence="10" type="ORF">PROFUN_00488</name>
</gene>
<evidence type="ECO:0000256" key="5">
    <source>
        <dbReference type="ARBA" id="ARBA00022845"/>
    </source>
</evidence>
<dbReference type="Proteomes" id="UP000241769">
    <property type="component" value="Unassembled WGS sequence"/>
</dbReference>
<dbReference type="Gene3D" id="3.10.110.10">
    <property type="entry name" value="Ubiquitin Conjugating Enzyme"/>
    <property type="match status" value="1"/>
</dbReference>
<keyword evidence="6" id="KW-0346">Stress response</keyword>
<keyword evidence="3" id="KW-0963">Cytoplasm</keyword>
<dbReference type="InterPro" id="IPR036956">
    <property type="entry name" value="Impact_N_sf"/>
</dbReference>
<dbReference type="Gene3D" id="3.30.230.30">
    <property type="entry name" value="Impact, N-terminal domain"/>
    <property type="match status" value="1"/>
</dbReference>
<reference evidence="10 11" key="1">
    <citation type="journal article" date="2018" name="Genome Biol. Evol.">
        <title>Multiple Roots of Fruiting Body Formation in Amoebozoa.</title>
        <authorList>
            <person name="Hillmann F."/>
            <person name="Forbes G."/>
            <person name="Novohradska S."/>
            <person name="Ferling I."/>
            <person name="Riege K."/>
            <person name="Groth M."/>
            <person name="Westermann M."/>
            <person name="Marz M."/>
            <person name="Spaller T."/>
            <person name="Winckler T."/>
            <person name="Schaap P."/>
            <person name="Glockner G."/>
        </authorList>
    </citation>
    <scope>NUCLEOTIDE SEQUENCE [LARGE SCALE GENOMIC DNA]</scope>
    <source>
        <strain evidence="10 11">Jena</strain>
    </source>
</reference>
<proteinExistence type="inferred from homology"/>
<feature type="compositionally biased region" description="Polar residues" evidence="7">
    <location>
        <begin position="459"/>
        <end position="468"/>
    </location>
</feature>
<evidence type="ECO:0000313" key="11">
    <source>
        <dbReference type="Proteomes" id="UP000241769"/>
    </source>
</evidence>
<feature type="compositionally biased region" description="Low complexity" evidence="7">
    <location>
        <begin position="142"/>
        <end position="153"/>
    </location>
</feature>
<feature type="region of interest" description="Disordered" evidence="7">
    <location>
        <begin position="454"/>
        <end position="507"/>
    </location>
</feature>
<protein>
    <submittedName>
        <fullName evidence="10">Uncharacterized protein</fullName>
    </submittedName>
</protein>
<evidence type="ECO:0000259" key="9">
    <source>
        <dbReference type="Pfam" id="PF05773"/>
    </source>
</evidence>
<dbReference type="Pfam" id="PF05773">
    <property type="entry name" value="RWD"/>
    <property type="match status" value="1"/>
</dbReference>
<comment type="similarity">
    <text evidence="2">Belongs to the IMPACT family.</text>
</comment>
<feature type="domain" description="RWD" evidence="9">
    <location>
        <begin position="12"/>
        <end position="117"/>
    </location>
</feature>
<dbReference type="OrthoDB" id="69641at2759"/>
<dbReference type="GO" id="GO:0006446">
    <property type="term" value="P:regulation of translational initiation"/>
    <property type="evidence" value="ECO:0007669"/>
    <property type="project" value="TreeGrafter"/>
</dbReference>
<evidence type="ECO:0000256" key="1">
    <source>
        <dbReference type="ARBA" id="ARBA00004496"/>
    </source>
</evidence>
<sequence length="579" mass="66519">MPSDRKEECKVLQEEELLVLQSLYGDDLQNVEEDNFLQYQRCPAKSSLTFDSYPYANLDCRLCCSEKEIDETTGRRFFYWCSPRELKGLTDQMLEALPSNEGSVMMFQWISYIQENLFAYLDGVGELTKIQEKFRKQESAMQQTDKTSSTTQSVIEESSDEEDMNFTRIMVGEPFVDRKSKFQGFIAPVTSKEQVDEMLYTLKRNKRIREATHNILAYRFEKTLADGRIIMNEDRDDDGETGAGDKLLFMMQRTDVKNVAVVVTRWFGGIMLGADRFKDITNVGKEMVLRYQNARVLYRSTDENAPENEADFDFDVPQWCNLMEDGELTRNLVPIPGAEEWFQRPHLIPLFVPKTRSPFGPVTTRLPQRLPSRPVKTESPEGNIIEKQSPLSSEITPQKPENKTKQEEALFDSPDSVSLRMNISTKMVATPEGVSYKPAVKEVVEEAPVRIRPLGPSRISPSDMASSNPPEPKKVVTLKTQTSRQTTKLTISKAKTESSQVAKEKEAMNEKTFEEEMLAMINEHNRKHRPKSAYEPRKYSTKDIKVWEDMSGKKWNNCTSEERQEANDWIAGQKSLNKL</sequence>
<name>A0A2P6N0Z1_9EUKA</name>
<evidence type="ECO:0000313" key="10">
    <source>
        <dbReference type="EMBL" id="PRP77627.1"/>
    </source>
</evidence>
<evidence type="ECO:0000256" key="4">
    <source>
        <dbReference type="ARBA" id="ARBA00022491"/>
    </source>
</evidence>
<dbReference type="GO" id="GO:0140469">
    <property type="term" value="P:GCN2-mediated signaling"/>
    <property type="evidence" value="ECO:0007669"/>
    <property type="project" value="TreeGrafter"/>
</dbReference>
<dbReference type="InterPro" id="IPR023582">
    <property type="entry name" value="Impact"/>
</dbReference>
<comment type="subcellular location">
    <subcellularLocation>
        <location evidence="1">Cytoplasm</location>
    </subcellularLocation>
</comment>
<dbReference type="GO" id="GO:0005737">
    <property type="term" value="C:cytoplasm"/>
    <property type="evidence" value="ECO:0007669"/>
    <property type="project" value="UniProtKB-SubCell"/>
</dbReference>
<dbReference type="SUPFAM" id="SSF54495">
    <property type="entry name" value="UBC-like"/>
    <property type="match status" value="1"/>
</dbReference>
<feature type="region of interest" description="Disordered" evidence="7">
    <location>
        <begin position="137"/>
        <end position="159"/>
    </location>
</feature>
<feature type="domain" description="Impact N-terminal" evidence="8">
    <location>
        <begin position="178"/>
        <end position="287"/>
    </location>
</feature>
<dbReference type="InParanoid" id="A0A2P6N0Z1"/>
<organism evidence="10 11">
    <name type="scientific">Planoprotostelium fungivorum</name>
    <dbReference type="NCBI Taxonomy" id="1890364"/>
    <lineage>
        <taxon>Eukaryota</taxon>
        <taxon>Amoebozoa</taxon>
        <taxon>Evosea</taxon>
        <taxon>Variosea</taxon>
        <taxon>Cavosteliida</taxon>
        <taxon>Cavosteliaceae</taxon>
        <taxon>Planoprotostelium</taxon>
    </lineage>
</organism>
<keyword evidence="4" id="KW-0678">Repressor</keyword>
<dbReference type="SUPFAM" id="SSF54211">
    <property type="entry name" value="Ribosomal protein S5 domain 2-like"/>
    <property type="match status" value="1"/>
</dbReference>
<dbReference type="InterPro" id="IPR006575">
    <property type="entry name" value="RWD_dom"/>
</dbReference>
<evidence type="ECO:0000256" key="7">
    <source>
        <dbReference type="SAM" id="MobiDB-lite"/>
    </source>
</evidence>